<gene>
    <name evidence="1" type="ORF">F7D14_01565</name>
</gene>
<dbReference type="GO" id="GO:0004130">
    <property type="term" value="F:cytochrome-c peroxidase activity"/>
    <property type="evidence" value="ECO:0007669"/>
    <property type="project" value="TreeGrafter"/>
</dbReference>
<keyword evidence="2" id="KW-1185">Reference proteome</keyword>
<dbReference type="PANTHER" id="PTHR30600">
    <property type="entry name" value="CYTOCHROME C PEROXIDASE-RELATED"/>
    <property type="match status" value="1"/>
</dbReference>
<dbReference type="Gene3D" id="1.10.760.10">
    <property type="entry name" value="Cytochrome c-like domain"/>
    <property type="match status" value="1"/>
</dbReference>
<evidence type="ECO:0008006" key="3">
    <source>
        <dbReference type="Google" id="ProtNLM"/>
    </source>
</evidence>
<proteinExistence type="predicted"/>
<dbReference type="InterPro" id="IPR051395">
    <property type="entry name" value="Cytochrome_c_Peroxidase/MauG"/>
</dbReference>
<dbReference type="KEGG" id="mpar:F7D14_01565"/>
<evidence type="ECO:0000313" key="1">
    <source>
        <dbReference type="EMBL" id="QGM99485.1"/>
    </source>
</evidence>
<sequence length="580" mass="63639">MLRLTTGAGAAEVKFLDQGWTQADRNAYYSQDQGARIVPLKWIKALKREDGSGFLDDGFGRYGYLANPRSPTPGLPVGFLAAPYDGQSYLSMTCSACHTRQIEIDGAPLRIDGGPALVDFQSLFEDLDTAFDKVATDDAIFADFAKAVLGAGASKSAQEKLRQDFKAWREPFHTIFRLALHPATPQRPLGLQWGPGRADAVSMIFNRVAGLDIGDGANRMIPGNIQSADAPVRYPFVWNAARQHKTQWPGFAENGDDILGLARNVGEVFGVFGVFKPRRVPIIGVSYTDDLSLNFPGLMKLETLIKKLEPPKWPGNLDQALVKEGDEIFDWPQEKGGCGPNCHEVNTKVDPPRACAKPGETWNTPIQAVQTDGAEYAVLTRDADTGVLQGETIPLPPFGKLKNRDAIFNILATSVFQSIARSAVKNPLLLRPIFEECVKNRSGDPEVLGVLKMNFVDVVKKTLEAIYRRPEDTPKAPKYESRVMKGIWATAPYLHNGSVPTLADLLKPPKDRPESFAVGPAYDLENVGLAKTQTKFNFVYKTTAACEGIDASANSRCGHNFGTQLDDRQKKALLEYLKSL</sequence>
<dbReference type="GO" id="GO:0020037">
    <property type="term" value="F:heme binding"/>
    <property type="evidence" value="ECO:0007669"/>
    <property type="project" value="InterPro"/>
</dbReference>
<accession>A0A6B8MAQ3</accession>
<dbReference type="EMBL" id="CP044331">
    <property type="protein sequence ID" value="QGM99485.1"/>
    <property type="molecule type" value="Genomic_DNA"/>
</dbReference>
<dbReference type="NCBIfam" id="NF040606">
    <property type="entry name" value="CytoC_perox"/>
    <property type="match status" value="1"/>
</dbReference>
<reference evidence="1 2" key="1">
    <citation type="submission" date="2019-09" db="EMBL/GenBank/DDBJ databases">
        <title>Isolation and complete genome sequencing of Methylocystis species.</title>
        <authorList>
            <person name="Rumah B.L."/>
            <person name="Stead C.E."/>
            <person name="Stevens B.C."/>
            <person name="Minton N.P."/>
            <person name="Grosse-Honebrink A."/>
            <person name="Zhang Y."/>
        </authorList>
    </citation>
    <scope>NUCLEOTIDE SEQUENCE [LARGE SCALE GENOMIC DNA]</scope>
    <source>
        <strain evidence="1 2">BRCS2</strain>
    </source>
</reference>
<dbReference type="GO" id="GO:0009055">
    <property type="term" value="F:electron transfer activity"/>
    <property type="evidence" value="ECO:0007669"/>
    <property type="project" value="InterPro"/>
</dbReference>
<dbReference type="Pfam" id="PF21419">
    <property type="entry name" value="RoxA-like_Cyt-c"/>
    <property type="match status" value="1"/>
</dbReference>
<dbReference type="AlphaFoldDB" id="A0A6B8MAQ3"/>
<protein>
    <recommendedName>
        <fullName evidence="3">Cytochrome c domain-containing protein</fullName>
    </recommendedName>
</protein>
<dbReference type="SUPFAM" id="SSF46626">
    <property type="entry name" value="Cytochrome c"/>
    <property type="match status" value="1"/>
</dbReference>
<dbReference type="InterPro" id="IPR036909">
    <property type="entry name" value="Cyt_c-like_dom_sf"/>
</dbReference>
<name>A0A6B8MAQ3_9HYPH</name>
<organism evidence="1 2">
    <name type="scientific">Methylocystis parvus</name>
    <dbReference type="NCBI Taxonomy" id="134"/>
    <lineage>
        <taxon>Bacteria</taxon>
        <taxon>Pseudomonadati</taxon>
        <taxon>Pseudomonadota</taxon>
        <taxon>Alphaproteobacteria</taxon>
        <taxon>Hyphomicrobiales</taxon>
        <taxon>Methylocystaceae</taxon>
        <taxon>Methylocystis</taxon>
    </lineage>
</organism>
<evidence type="ECO:0000313" key="2">
    <source>
        <dbReference type="Proteomes" id="UP000422569"/>
    </source>
</evidence>
<dbReference type="PANTHER" id="PTHR30600:SF9">
    <property type="entry name" value="BLR7738 PROTEIN"/>
    <property type="match status" value="1"/>
</dbReference>
<dbReference type="InterPro" id="IPR047758">
    <property type="entry name" value="CytoC_perox"/>
</dbReference>
<dbReference type="Proteomes" id="UP000422569">
    <property type="component" value="Chromosome"/>
</dbReference>